<keyword evidence="13 18" id="KW-0133">Cell shape</keyword>
<proteinExistence type="inferred from homology"/>
<keyword evidence="15 20" id="KW-0464">Manganese</keyword>
<reference evidence="23" key="2">
    <citation type="submission" date="2020-09" db="EMBL/GenBank/DDBJ databases">
        <authorList>
            <person name="Sun Q."/>
            <person name="Zhou Y."/>
        </authorList>
    </citation>
    <scope>NUCLEOTIDE SEQUENCE</scope>
    <source>
        <strain evidence="23">CGMCC 1.15758</strain>
    </source>
</reference>
<evidence type="ECO:0000256" key="13">
    <source>
        <dbReference type="ARBA" id="ARBA00022960"/>
    </source>
</evidence>
<dbReference type="Pfam" id="PF07478">
    <property type="entry name" value="Dala_Dala_lig_C"/>
    <property type="match status" value="1"/>
</dbReference>
<dbReference type="NCBIfam" id="NF002378">
    <property type="entry name" value="PRK01372.1"/>
    <property type="match status" value="1"/>
</dbReference>
<comment type="cofactor">
    <cofactor evidence="1">
        <name>Mn(2+)</name>
        <dbReference type="ChEBI" id="CHEBI:29035"/>
    </cofactor>
</comment>
<dbReference type="GO" id="GO:0008360">
    <property type="term" value="P:regulation of cell shape"/>
    <property type="evidence" value="ECO:0007669"/>
    <property type="project" value="UniProtKB-KW"/>
</dbReference>
<evidence type="ECO:0000256" key="12">
    <source>
        <dbReference type="ARBA" id="ARBA00022842"/>
    </source>
</evidence>
<feature type="active site" evidence="19">
    <location>
        <position position="277"/>
    </location>
</feature>
<feature type="binding site" evidence="20">
    <location>
        <position position="266"/>
    </location>
    <ligand>
        <name>Mg(2+)</name>
        <dbReference type="ChEBI" id="CHEBI:18420"/>
        <label>1</label>
    </ligand>
</feature>
<dbReference type="InterPro" id="IPR013815">
    <property type="entry name" value="ATP_grasp_subdomain_1"/>
</dbReference>
<name>A0A8J3E8Y4_9GAMM</name>
<keyword evidence="14 18" id="KW-0573">Peptidoglycan synthesis</keyword>
<evidence type="ECO:0000256" key="4">
    <source>
        <dbReference type="ARBA" id="ARBA00004752"/>
    </source>
</evidence>
<comment type="subcellular location">
    <subcellularLocation>
        <location evidence="3 18">Cytoplasm</location>
    </subcellularLocation>
</comment>
<evidence type="ECO:0000313" key="24">
    <source>
        <dbReference type="Proteomes" id="UP000636949"/>
    </source>
</evidence>
<keyword evidence="10 21" id="KW-0547">Nucleotide-binding</keyword>
<feature type="active site" evidence="19">
    <location>
        <position position="21"/>
    </location>
</feature>
<comment type="function">
    <text evidence="2 18">Cell wall formation.</text>
</comment>
<evidence type="ECO:0000256" key="10">
    <source>
        <dbReference type="ARBA" id="ARBA00022741"/>
    </source>
</evidence>
<evidence type="ECO:0000313" key="23">
    <source>
        <dbReference type="EMBL" id="GGF97166.1"/>
    </source>
</evidence>
<dbReference type="GO" id="GO:0008716">
    <property type="term" value="F:D-alanine-D-alanine ligase activity"/>
    <property type="evidence" value="ECO:0007669"/>
    <property type="project" value="UniProtKB-UniRule"/>
</dbReference>
<evidence type="ECO:0000256" key="3">
    <source>
        <dbReference type="ARBA" id="ARBA00004496"/>
    </source>
</evidence>
<dbReference type="PROSITE" id="PS00843">
    <property type="entry name" value="DALA_DALA_LIGASE_1"/>
    <property type="match status" value="1"/>
</dbReference>
<evidence type="ECO:0000259" key="22">
    <source>
        <dbReference type="PROSITE" id="PS50975"/>
    </source>
</evidence>
<dbReference type="GO" id="GO:0071555">
    <property type="term" value="P:cell wall organization"/>
    <property type="evidence" value="ECO:0007669"/>
    <property type="project" value="UniProtKB-KW"/>
</dbReference>
<dbReference type="InterPro" id="IPR000291">
    <property type="entry name" value="D-Ala_lig_Van_CS"/>
</dbReference>
<accession>A0A8J3E8Y4</accession>
<dbReference type="EMBL" id="BMJS01000011">
    <property type="protein sequence ID" value="GGF97166.1"/>
    <property type="molecule type" value="Genomic_DNA"/>
</dbReference>
<keyword evidence="7 18" id="KW-0963">Cytoplasm</keyword>
<keyword evidence="12 20" id="KW-0460">Magnesium</keyword>
<evidence type="ECO:0000256" key="21">
    <source>
        <dbReference type="PROSITE-ProRule" id="PRU00409"/>
    </source>
</evidence>
<evidence type="ECO:0000256" key="6">
    <source>
        <dbReference type="ARBA" id="ARBA00012216"/>
    </source>
</evidence>
<dbReference type="PANTHER" id="PTHR23132">
    <property type="entry name" value="D-ALANINE--D-ALANINE LIGASE"/>
    <property type="match status" value="1"/>
</dbReference>
<evidence type="ECO:0000256" key="9">
    <source>
        <dbReference type="ARBA" id="ARBA00022723"/>
    </source>
</evidence>
<keyword evidence="8 18" id="KW-0436">Ligase</keyword>
<evidence type="ECO:0000256" key="8">
    <source>
        <dbReference type="ARBA" id="ARBA00022598"/>
    </source>
</evidence>
<comment type="similarity">
    <text evidence="5 18">Belongs to the D-alanine--D-alanine ligase family.</text>
</comment>
<dbReference type="Pfam" id="PF01820">
    <property type="entry name" value="Dala_Dala_lig_N"/>
    <property type="match status" value="1"/>
</dbReference>
<dbReference type="InterPro" id="IPR011761">
    <property type="entry name" value="ATP-grasp"/>
</dbReference>
<evidence type="ECO:0000256" key="18">
    <source>
        <dbReference type="HAMAP-Rule" id="MF_00047"/>
    </source>
</evidence>
<dbReference type="FunFam" id="3.30.470.20:FF:000008">
    <property type="entry name" value="D-alanine--D-alanine ligase"/>
    <property type="match status" value="1"/>
</dbReference>
<dbReference type="Gene3D" id="3.40.50.20">
    <property type="match status" value="1"/>
</dbReference>
<dbReference type="InterPro" id="IPR011095">
    <property type="entry name" value="Dala_Dala_lig_C"/>
</dbReference>
<evidence type="ECO:0000256" key="11">
    <source>
        <dbReference type="ARBA" id="ARBA00022840"/>
    </source>
</evidence>
<dbReference type="SUPFAM" id="SSF52440">
    <property type="entry name" value="PreATP-grasp domain"/>
    <property type="match status" value="1"/>
</dbReference>
<dbReference type="EC" id="6.3.2.4" evidence="6 18"/>
<dbReference type="PIRSF" id="PIRSF039102">
    <property type="entry name" value="Ddl/VanB"/>
    <property type="match status" value="1"/>
</dbReference>
<keyword evidence="16 18" id="KW-0961">Cell wall biogenesis/degradation</keyword>
<sequence>MSHLKHTFGKVGVLYGGSSAEREVSLRSGAAVIAALKTLGIDVVAIDASGKELVHQIVNASLDRCLIMLHGGDGEDGHVQALLHQLEIPYTGSDTLGCALAMDKMRTKKLWQAEGLLTPKSKIINASLNVSGLRFPLAVKPTTQGSSVGIHKVLSIDALAKAYEDASQYGEVMAEEWIEGKELTVSIVDQTALPSIWIEPKLEFYTYEAKYTKEAATSYHCPSGVTLDMEQSLKSIALQAFSSVGCSGWGRVDFMLSKDNKLYLIEVNTVPGMTNLSLVPQAAKAHGWDFESLVLKILESSL</sequence>
<dbReference type="GO" id="GO:0046872">
    <property type="term" value="F:metal ion binding"/>
    <property type="evidence" value="ECO:0007669"/>
    <property type="project" value="UniProtKB-KW"/>
</dbReference>
<evidence type="ECO:0000256" key="7">
    <source>
        <dbReference type="ARBA" id="ARBA00022490"/>
    </source>
</evidence>
<comment type="cofactor">
    <cofactor evidence="20">
        <name>Mg(2+)</name>
        <dbReference type="ChEBI" id="CHEBI:18420"/>
    </cofactor>
    <cofactor evidence="20">
        <name>Mn(2+)</name>
        <dbReference type="ChEBI" id="CHEBI:29035"/>
    </cofactor>
    <text evidence="20">Binds 2 magnesium or manganese ions per subunit.</text>
</comment>
<keyword evidence="9 20" id="KW-0479">Metal-binding</keyword>
<evidence type="ECO:0000256" key="14">
    <source>
        <dbReference type="ARBA" id="ARBA00022984"/>
    </source>
</evidence>
<comment type="caution">
    <text evidence="23">The sequence shown here is derived from an EMBL/GenBank/DDBJ whole genome shotgun (WGS) entry which is preliminary data.</text>
</comment>
<reference evidence="23" key="1">
    <citation type="journal article" date="2014" name="Int. J. Syst. Evol. Microbiol.">
        <title>Complete genome sequence of Corynebacterium casei LMG S-19264T (=DSM 44701T), isolated from a smear-ripened cheese.</title>
        <authorList>
            <consortium name="US DOE Joint Genome Institute (JGI-PGF)"/>
            <person name="Walter F."/>
            <person name="Albersmeier A."/>
            <person name="Kalinowski J."/>
            <person name="Ruckert C."/>
        </authorList>
    </citation>
    <scope>NUCLEOTIDE SEQUENCE</scope>
    <source>
        <strain evidence="23">CGMCC 1.15758</strain>
    </source>
</reference>
<dbReference type="Gene3D" id="3.30.1490.20">
    <property type="entry name" value="ATP-grasp fold, A domain"/>
    <property type="match status" value="1"/>
</dbReference>
<dbReference type="Gene3D" id="3.30.470.20">
    <property type="entry name" value="ATP-grasp fold, B domain"/>
    <property type="match status" value="1"/>
</dbReference>
<dbReference type="NCBIfam" id="TIGR01205">
    <property type="entry name" value="D_ala_D_alaTIGR"/>
    <property type="match status" value="1"/>
</dbReference>
<feature type="active site" evidence="19">
    <location>
        <position position="146"/>
    </location>
</feature>
<dbReference type="GO" id="GO:0005524">
    <property type="term" value="F:ATP binding"/>
    <property type="evidence" value="ECO:0007669"/>
    <property type="project" value="UniProtKB-UniRule"/>
</dbReference>
<evidence type="ECO:0000256" key="15">
    <source>
        <dbReference type="ARBA" id="ARBA00023211"/>
    </source>
</evidence>
<dbReference type="SUPFAM" id="SSF56059">
    <property type="entry name" value="Glutathione synthetase ATP-binding domain-like"/>
    <property type="match status" value="1"/>
</dbReference>
<comment type="pathway">
    <text evidence="4 18">Cell wall biogenesis; peptidoglycan biosynthesis.</text>
</comment>
<evidence type="ECO:0000256" key="5">
    <source>
        <dbReference type="ARBA" id="ARBA00010871"/>
    </source>
</evidence>
<gene>
    <name evidence="18 23" type="primary">ddl</name>
    <name evidence="23" type="ORF">GCM10010995_12990</name>
</gene>
<protein>
    <recommendedName>
        <fullName evidence="6 18">D-alanine--D-alanine ligase</fullName>
        <ecNumber evidence="6 18">6.3.2.4</ecNumber>
    </recommendedName>
    <alternativeName>
        <fullName evidence="18">D-Ala-D-Ala ligase</fullName>
    </alternativeName>
    <alternativeName>
        <fullName evidence="18">D-alanylalanine synthetase</fullName>
    </alternativeName>
</protein>
<dbReference type="RefSeq" id="WP_117002332.1">
    <property type="nucleotide sequence ID" value="NZ_BMJS01000011.1"/>
</dbReference>
<dbReference type="Proteomes" id="UP000636949">
    <property type="component" value="Unassembled WGS sequence"/>
</dbReference>
<dbReference type="UniPathway" id="UPA00219"/>
<comment type="catalytic activity">
    <reaction evidence="17 18">
        <text>2 D-alanine + ATP = D-alanyl-D-alanine + ADP + phosphate + H(+)</text>
        <dbReference type="Rhea" id="RHEA:11224"/>
        <dbReference type="ChEBI" id="CHEBI:15378"/>
        <dbReference type="ChEBI" id="CHEBI:30616"/>
        <dbReference type="ChEBI" id="CHEBI:43474"/>
        <dbReference type="ChEBI" id="CHEBI:57416"/>
        <dbReference type="ChEBI" id="CHEBI:57822"/>
        <dbReference type="ChEBI" id="CHEBI:456216"/>
        <dbReference type="EC" id="6.3.2.4"/>
    </reaction>
</comment>
<dbReference type="GO" id="GO:0009252">
    <property type="term" value="P:peptidoglycan biosynthetic process"/>
    <property type="evidence" value="ECO:0007669"/>
    <property type="project" value="UniProtKB-UniRule"/>
</dbReference>
<dbReference type="InterPro" id="IPR011127">
    <property type="entry name" value="Dala_Dala_lig_N"/>
</dbReference>
<dbReference type="PROSITE" id="PS00844">
    <property type="entry name" value="DALA_DALA_LIGASE_2"/>
    <property type="match status" value="1"/>
</dbReference>
<evidence type="ECO:0000256" key="2">
    <source>
        <dbReference type="ARBA" id="ARBA00003921"/>
    </source>
</evidence>
<feature type="binding site" evidence="20">
    <location>
        <position position="253"/>
    </location>
    <ligand>
        <name>Mg(2+)</name>
        <dbReference type="ChEBI" id="CHEBI:18420"/>
        <label>1</label>
    </ligand>
</feature>
<evidence type="ECO:0000256" key="16">
    <source>
        <dbReference type="ARBA" id="ARBA00023316"/>
    </source>
</evidence>
<dbReference type="PROSITE" id="PS50975">
    <property type="entry name" value="ATP_GRASP"/>
    <property type="match status" value="1"/>
</dbReference>
<feature type="binding site" evidence="20">
    <location>
        <position position="266"/>
    </location>
    <ligand>
        <name>Mg(2+)</name>
        <dbReference type="ChEBI" id="CHEBI:18420"/>
        <label>2</label>
    </ligand>
</feature>
<feature type="binding site" evidence="20">
    <location>
        <position position="268"/>
    </location>
    <ligand>
        <name>Mg(2+)</name>
        <dbReference type="ChEBI" id="CHEBI:18420"/>
        <label>2</label>
    </ligand>
</feature>
<dbReference type="InterPro" id="IPR005905">
    <property type="entry name" value="D_ala_D_ala"/>
</dbReference>
<dbReference type="GO" id="GO:0005829">
    <property type="term" value="C:cytosol"/>
    <property type="evidence" value="ECO:0007669"/>
    <property type="project" value="TreeGrafter"/>
</dbReference>
<evidence type="ECO:0000256" key="20">
    <source>
        <dbReference type="PIRSR" id="PIRSR039102-3"/>
    </source>
</evidence>
<dbReference type="InterPro" id="IPR016185">
    <property type="entry name" value="PreATP-grasp_dom_sf"/>
</dbReference>
<evidence type="ECO:0000256" key="17">
    <source>
        <dbReference type="ARBA" id="ARBA00047614"/>
    </source>
</evidence>
<dbReference type="AlphaFoldDB" id="A0A8J3E8Y4"/>
<organism evidence="23 24">
    <name type="scientific">Cysteiniphilum litorale</name>
    <dbReference type="NCBI Taxonomy" id="2056700"/>
    <lineage>
        <taxon>Bacteria</taxon>
        <taxon>Pseudomonadati</taxon>
        <taxon>Pseudomonadota</taxon>
        <taxon>Gammaproteobacteria</taxon>
        <taxon>Thiotrichales</taxon>
        <taxon>Fastidiosibacteraceae</taxon>
        <taxon>Cysteiniphilum</taxon>
    </lineage>
</organism>
<evidence type="ECO:0000256" key="1">
    <source>
        <dbReference type="ARBA" id="ARBA00001936"/>
    </source>
</evidence>
<feature type="domain" description="ATP-grasp" evidence="22">
    <location>
        <begin position="108"/>
        <end position="299"/>
    </location>
</feature>
<dbReference type="HAMAP" id="MF_00047">
    <property type="entry name" value="Dala_Dala_lig"/>
    <property type="match status" value="1"/>
</dbReference>
<dbReference type="OrthoDB" id="9813261at2"/>
<keyword evidence="11 21" id="KW-0067">ATP-binding</keyword>
<dbReference type="PANTHER" id="PTHR23132:SF23">
    <property type="entry name" value="D-ALANINE--D-ALANINE LIGASE B"/>
    <property type="match status" value="1"/>
</dbReference>
<evidence type="ECO:0000256" key="19">
    <source>
        <dbReference type="PIRSR" id="PIRSR039102-1"/>
    </source>
</evidence>
<keyword evidence="24" id="KW-1185">Reference proteome</keyword>